<accession>A0A1M5CD72</accession>
<dbReference type="AlphaFoldDB" id="A0A1M5CD72"/>
<dbReference type="EMBL" id="FQUH01000011">
    <property type="protein sequence ID" value="SHF52382.1"/>
    <property type="molecule type" value="Genomic_DNA"/>
</dbReference>
<dbReference type="Proteomes" id="UP000184159">
    <property type="component" value="Unassembled WGS sequence"/>
</dbReference>
<evidence type="ECO:0000313" key="1">
    <source>
        <dbReference type="EMBL" id="SHF52382.1"/>
    </source>
</evidence>
<protein>
    <submittedName>
        <fullName evidence="1">Uncharacterized protein</fullName>
    </submittedName>
</protein>
<evidence type="ECO:0000313" key="2">
    <source>
        <dbReference type="Proteomes" id="UP000184159"/>
    </source>
</evidence>
<organism evidence="1 2">
    <name type="scientific">Vibrio gazogenes DSM 21264 = NBRC 103151</name>
    <dbReference type="NCBI Taxonomy" id="1123492"/>
    <lineage>
        <taxon>Bacteria</taxon>
        <taxon>Pseudomonadati</taxon>
        <taxon>Pseudomonadota</taxon>
        <taxon>Gammaproteobacteria</taxon>
        <taxon>Vibrionales</taxon>
        <taxon>Vibrionaceae</taxon>
        <taxon>Vibrio</taxon>
    </lineage>
</organism>
<keyword evidence="2" id="KW-1185">Reference proteome</keyword>
<reference evidence="2" key="1">
    <citation type="submission" date="2016-11" db="EMBL/GenBank/DDBJ databases">
        <authorList>
            <person name="Varghese N."/>
            <person name="Submissions S."/>
        </authorList>
    </citation>
    <scope>NUCLEOTIDE SEQUENCE [LARGE SCALE GENOMIC DNA]</scope>
    <source>
        <strain evidence="2">DSM 21264</strain>
    </source>
</reference>
<name>A0A1M5CD72_VIBGA</name>
<gene>
    <name evidence="1" type="ORF">SAMN02745781_02540</name>
</gene>
<proteinExistence type="predicted"/>
<sequence>MCVTTQCRRLGKTNRKTVGQYSQYFEITRKKMTNQVLGKYGISRYHTRFALRPLVNKPDAAYSAQAPKKTVSGLGTPQYIRHTSISLVTIDIYV</sequence>